<gene>
    <name evidence="8" type="ORF">R2X38_09770</name>
</gene>
<comment type="caution">
    <text evidence="8">The sequence shown here is derived from an EMBL/GenBank/DDBJ whole genome shotgun (WGS) entry which is preliminary data.</text>
</comment>
<protein>
    <submittedName>
        <fullName evidence="8">Iron-siderophore ABC transporter substrate-binding protein</fullName>
    </submittedName>
</protein>
<dbReference type="PRINTS" id="PR01715">
    <property type="entry name" value="FERRIBNDNGPP"/>
</dbReference>
<dbReference type="Gene3D" id="3.40.50.1980">
    <property type="entry name" value="Nitrogenase molybdenum iron protein domain"/>
    <property type="match status" value="2"/>
</dbReference>
<evidence type="ECO:0000259" key="7">
    <source>
        <dbReference type="PROSITE" id="PS50983"/>
    </source>
</evidence>
<evidence type="ECO:0000256" key="3">
    <source>
        <dbReference type="ARBA" id="ARBA00022448"/>
    </source>
</evidence>
<feature type="signal peptide" evidence="6">
    <location>
        <begin position="1"/>
        <end position="27"/>
    </location>
</feature>
<dbReference type="EMBL" id="JAWJZI010000003">
    <property type="protein sequence ID" value="MDV5169283.1"/>
    <property type="molecule type" value="Genomic_DNA"/>
</dbReference>
<dbReference type="PANTHER" id="PTHR30532:SF1">
    <property type="entry name" value="IRON(3+)-HYDROXAMATE-BINDING PROTEIN FHUD"/>
    <property type="match status" value="1"/>
</dbReference>
<dbReference type="SUPFAM" id="SSF53807">
    <property type="entry name" value="Helical backbone' metal receptor"/>
    <property type="match status" value="1"/>
</dbReference>
<sequence length="309" mass="34777">MRLSLLKIRTFTLLVLLCFAPIQQVFAAVEIEDGQGTVKFDRAPERVVVLNWDILEQVLALDVVPVGAPNLADYRQWVVKPAAPESIQDIGSRSEPNLEKIASLHPDVIIAASPQKDLLPILKQIAPVVFLPNFSEHDNAAKEALAHLALLGKLFNKEALAKQRLAEIEYGFETLRNRLAAHFELPLDVVVMRFSTPNSVFIYTEHSTTQYVVEKLGLNNPIVVEPKPWGVKQERINRLQFIEEGYVLYVQPFPQADKLNESMLWQAMPFVKKGHFNDVRSVWNYGGALSLLYMAEAITDSLMKLAPTP</sequence>
<dbReference type="InterPro" id="IPR002491">
    <property type="entry name" value="ABC_transptr_periplasmic_BD"/>
</dbReference>
<dbReference type="RefSeq" id="WP_317522036.1">
    <property type="nucleotide sequence ID" value="NZ_JAWJZI010000003.1"/>
</dbReference>
<feature type="chain" id="PRO_5047337265" evidence="6">
    <location>
        <begin position="28"/>
        <end position="309"/>
    </location>
</feature>
<dbReference type="CDD" id="cd01146">
    <property type="entry name" value="FhuD"/>
    <property type="match status" value="1"/>
</dbReference>
<keyword evidence="5 6" id="KW-0732">Signal</keyword>
<keyword evidence="4" id="KW-0408">Iron</keyword>
<evidence type="ECO:0000313" key="9">
    <source>
        <dbReference type="Proteomes" id="UP001186452"/>
    </source>
</evidence>
<dbReference type="InterPro" id="IPR051313">
    <property type="entry name" value="Bact_iron-sidero_bind"/>
</dbReference>
<dbReference type="PANTHER" id="PTHR30532">
    <property type="entry name" value="IRON III DICITRATE-BINDING PERIPLASMIC PROTEIN"/>
    <property type="match status" value="1"/>
</dbReference>
<dbReference type="PROSITE" id="PS50983">
    <property type="entry name" value="FE_B12_PBP"/>
    <property type="match status" value="1"/>
</dbReference>
<keyword evidence="9" id="KW-1185">Reference proteome</keyword>
<keyword evidence="3" id="KW-0813">Transport</keyword>
<dbReference type="Pfam" id="PF01497">
    <property type="entry name" value="Peripla_BP_2"/>
    <property type="match status" value="1"/>
</dbReference>
<proteinExistence type="inferred from homology"/>
<evidence type="ECO:0000256" key="6">
    <source>
        <dbReference type="SAM" id="SignalP"/>
    </source>
</evidence>
<comment type="subcellular location">
    <subcellularLocation>
        <location evidence="1">Cell envelope</location>
    </subcellularLocation>
</comment>
<keyword evidence="4" id="KW-0410">Iron transport</keyword>
<dbReference type="Proteomes" id="UP001186452">
    <property type="component" value="Unassembled WGS sequence"/>
</dbReference>
<evidence type="ECO:0000256" key="5">
    <source>
        <dbReference type="ARBA" id="ARBA00022729"/>
    </source>
</evidence>
<evidence type="ECO:0000313" key="8">
    <source>
        <dbReference type="EMBL" id="MDV5169283.1"/>
    </source>
</evidence>
<evidence type="ECO:0000256" key="4">
    <source>
        <dbReference type="ARBA" id="ARBA00022496"/>
    </source>
</evidence>
<evidence type="ECO:0000256" key="2">
    <source>
        <dbReference type="ARBA" id="ARBA00008814"/>
    </source>
</evidence>
<keyword evidence="4" id="KW-0406">Ion transport</keyword>
<comment type="similarity">
    <text evidence="2">Belongs to the bacterial solute-binding protein 8 family.</text>
</comment>
<organism evidence="8 9">
    <name type="scientific">Photobacterium rosenbergii</name>
    <dbReference type="NCBI Taxonomy" id="294936"/>
    <lineage>
        <taxon>Bacteria</taxon>
        <taxon>Pseudomonadati</taxon>
        <taxon>Pseudomonadota</taxon>
        <taxon>Gammaproteobacteria</taxon>
        <taxon>Vibrionales</taxon>
        <taxon>Vibrionaceae</taxon>
        <taxon>Photobacterium</taxon>
    </lineage>
</organism>
<evidence type="ECO:0000256" key="1">
    <source>
        <dbReference type="ARBA" id="ARBA00004196"/>
    </source>
</evidence>
<accession>A0ABU3ZH13</accession>
<feature type="domain" description="Fe/B12 periplasmic-binding" evidence="7">
    <location>
        <begin position="46"/>
        <end position="306"/>
    </location>
</feature>
<reference evidence="8 9" key="1">
    <citation type="submission" date="2023-10" db="EMBL/GenBank/DDBJ databases">
        <title>Marine bacteria isolated from horseshoe crab.</title>
        <authorList>
            <person name="Cheng T.H."/>
        </authorList>
    </citation>
    <scope>NUCLEOTIDE SEQUENCE [LARGE SCALE GENOMIC DNA]</scope>
    <source>
        <strain evidence="8 9">HSC6</strain>
    </source>
</reference>
<name>A0ABU3ZH13_9GAMM</name>